<dbReference type="GO" id="GO:0044210">
    <property type="term" value="P:'de novo' CTP biosynthetic process"/>
    <property type="evidence" value="ECO:0007669"/>
    <property type="project" value="UniProtKB-UniPathway"/>
</dbReference>
<dbReference type="Gene3D" id="3.40.50.300">
    <property type="entry name" value="P-loop containing nucleotide triphosphate hydrolases"/>
    <property type="match status" value="1"/>
</dbReference>
<dbReference type="AlphaFoldDB" id="A0A2D6LQK6"/>
<dbReference type="Proteomes" id="UP000226712">
    <property type="component" value="Unassembled WGS sequence"/>
</dbReference>
<dbReference type="Pfam" id="PF00117">
    <property type="entry name" value="GATase"/>
    <property type="match status" value="1"/>
</dbReference>
<comment type="pathway">
    <text evidence="1">Pyrimidine metabolism; CTP biosynthesis via de novo pathway; CTP from UDP: step 2/2.</text>
</comment>
<dbReference type="EC" id="6.3.4.2" evidence="3"/>
<evidence type="ECO:0000256" key="9">
    <source>
        <dbReference type="ARBA" id="ARBA00022962"/>
    </source>
</evidence>
<proteinExistence type="inferred from homology"/>
<dbReference type="CDD" id="cd01746">
    <property type="entry name" value="GATase1_CTP_Synthase"/>
    <property type="match status" value="1"/>
</dbReference>
<evidence type="ECO:0000256" key="3">
    <source>
        <dbReference type="ARBA" id="ARBA00012291"/>
    </source>
</evidence>
<evidence type="ECO:0000259" key="13">
    <source>
        <dbReference type="Pfam" id="PF00117"/>
    </source>
</evidence>
<keyword evidence="10" id="KW-0665">Pyrimidine biosynthesis</keyword>
<evidence type="ECO:0000259" key="14">
    <source>
        <dbReference type="Pfam" id="PF06418"/>
    </source>
</evidence>
<comment type="caution">
    <text evidence="15">The sequence shown here is derived from an EMBL/GenBank/DDBJ whole genome shotgun (WGS) entry which is preliminary data.</text>
</comment>
<evidence type="ECO:0000256" key="7">
    <source>
        <dbReference type="ARBA" id="ARBA00022840"/>
    </source>
</evidence>
<keyword evidence="6" id="KW-0547">Nucleotide-binding</keyword>
<evidence type="ECO:0000313" key="16">
    <source>
        <dbReference type="Proteomes" id="UP000226712"/>
    </source>
</evidence>
<dbReference type="NCBIfam" id="NF003792">
    <property type="entry name" value="PRK05380.1"/>
    <property type="match status" value="1"/>
</dbReference>
<dbReference type="InterPro" id="IPR004468">
    <property type="entry name" value="CTP_synthase"/>
</dbReference>
<dbReference type="GO" id="GO:0042802">
    <property type="term" value="F:identical protein binding"/>
    <property type="evidence" value="ECO:0007669"/>
    <property type="project" value="TreeGrafter"/>
</dbReference>
<dbReference type="GO" id="GO:0003883">
    <property type="term" value="F:CTP synthase activity"/>
    <property type="evidence" value="ECO:0007669"/>
    <property type="project" value="UniProtKB-EC"/>
</dbReference>
<sequence length="559" mass="62543">MADKSSEEHYSPFPEGYKIGKTKYVIITGSVISGIGKGIFSSALGKTLQDRGLKVAPIKVEAYLNADSGTLSPYRHGEVFVLDDGTETDMDLGSYERFLNMKLTKDNFTTHGQIYQKLIEKERTGDYHGRDVQYIPHVTGEAKYVLRNLAVKSKADIVLVEIGGTVGDFENLFAMESARQMIYEEGSENVCLVNLTYIVEPNHLGEFKSKAAQLGLRELMRLGLQPDLIVCRSQHPVTETIKEKISLNANVPIEKVFNTYDVGNIYELPLSFREQGIDEAIMKVLGWNDKYKANGSKSLKEWTDKNIVKKKGEITIGIAGKYTGTSDTYISIVKALEHCSTKLKANVNVKWIETTEIEKGKTTAEAELKDVDGLIIPGGFGTRGIEGKIACAKYVREKDIPFLGICYGFQMAVVEFARNVCGIKGASTEEVKKDDNTNVICILPEQEEVKDLGGTLRLGGFDIKLKKDTKAWELYGKKDSARERFRHRFNVNTKFIDKLEKCGLIFSGMAPEKRIMQILELKDHPFFIGIQYHAEFTSRPLNPNPVYLGLVKAAIKNKK</sequence>
<dbReference type="SUPFAM" id="SSF52540">
    <property type="entry name" value="P-loop containing nucleoside triphosphate hydrolases"/>
    <property type="match status" value="1"/>
</dbReference>
<name>A0A2D6LQK6_9ARCH</name>
<feature type="domain" description="CTP synthase N-terminal" evidence="14">
    <location>
        <begin position="23"/>
        <end position="285"/>
    </location>
</feature>
<dbReference type="InterPro" id="IPR029062">
    <property type="entry name" value="Class_I_gatase-like"/>
</dbReference>
<keyword evidence="5" id="KW-0479">Metal-binding</keyword>
<evidence type="ECO:0000256" key="6">
    <source>
        <dbReference type="ARBA" id="ARBA00022741"/>
    </source>
</evidence>
<keyword evidence="8" id="KW-0460">Magnesium</keyword>
<protein>
    <recommendedName>
        <fullName evidence="12">CTP synthase</fullName>
        <ecNumber evidence="3">6.3.4.2</ecNumber>
    </recommendedName>
</protein>
<keyword evidence="9" id="KW-0315">Glutamine amidotransferase</keyword>
<dbReference type="PANTHER" id="PTHR11550:SF0">
    <property type="entry name" value="CTP SYNTHASE-RELATED"/>
    <property type="match status" value="1"/>
</dbReference>
<evidence type="ECO:0000256" key="12">
    <source>
        <dbReference type="ARBA" id="ARBA00070745"/>
    </source>
</evidence>
<dbReference type="EMBL" id="NZBD01000016">
    <property type="protein sequence ID" value="MAG18388.1"/>
    <property type="molecule type" value="Genomic_DNA"/>
</dbReference>
<dbReference type="InterPro" id="IPR033828">
    <property type="entry name" value="GATase1_CTP_Synthase"/>
</dbReference>
<accession>A0A2D6LQK6</accession>
<dbReference type="GO" id="GO:0019856">
    <property type="term" value="P:pyrimidine nucleobase biosynthetic process"/>
    <property type="evidence" value="ECO:0007669"/>
    <property type="project" value="TreeGrafter"/>
</dbReference>
<dbReference type="InterPro" id="IPR027417">
    <property type="entry name" value="P-loop_NTPase"/>
</dbReference>
<comment type="catalytic activity">
    <reaction evidence="11">
        <text>UTP + L-glutamine + ATP + H2O = CTP + L-glutamate + ADP + phosphate + 2 H(+)</text>
        <dbReference type="Rhea" id="RHEA:26426"/>
        <dbReference type="ChEBI" id="CHEBI:15377"/>
        <dbReference type="ChEBI" id="CHEBI:15378"/>
        <dbReference type="ChEBI" id="CHEBI:29985"/>
        <dbReference type="ChEBI" id="CHEBI:30616"/>
        <dbReference type="ChEBI" id="CHEBI:37563"/>
        <dbReference type="ChEBI" id="CHEBI:43474"/>
        <dbReference type="ChEBI" id="CHEBI:46398"/>
        <dbReference type="ChEBI" id="CHEBI:58359"/>
        <dbReference type="ChEBI" id="CHEBI:456216"/>
        <dbReference type="EC" id="6.3.4.2"/>
    </reaction>
</comment>
<dbReference type="Gene3D" id="3.40.50.880">
    <property type="match status" value="1"/>
</dbReference>
<evidence type="ECO:0000256" key="11">
    <source>
        <dbReference type="ARBA" id="ARBA00047781"/>
    </source>
</evidence>
<dbReference type="GO" id="GO:0046872">
    <property type="term" value="F:metal ion binding"/>
    <property type="evidence" value="ECO:0007669"/>
    <property type="project" value="UniProtKB-KW"/>
</dbReference>
<comment type="similarity">
    <text evidence="2">Belongs to the CTP synthase family.</text>
</comment>
<dbReference type="NCBIfam" id="TIGR00337">
    <property type="entry name" value="PyrG"/>
    <property type="match status" value="1"/>
</dbReference>
<dbReference type="InterPro" id="IPR017926">
    <property type="entry name" value="GATASE"/>
</dbReference>
<dbReference type="GO" id="GO:0097268">
    <property type="term" value="C:cytoophidium"/>
    <property type="evidence" value="ECO:0007669"/>
    <property type="project" value="UniProtKB-ARBA"/>
</dbReference>
<dbReference type="GO" id="GO:0005524">
    <property type="term" value="F:ATP binding"/>
    <property type="evidence" value="ECO:0007669"/>
    <property type="project" value="UniProtKB-KW"/>
</dbReference>
<dbReference type="UniPathway" id="UPA00159">
    <property type="reaction ID" value="UER00277"/>
</dbReference>
<dbReference type="Pfam" id="PF06418">
    <property type="entry name" value="CTP_synth_N"/>
    <property type="match status" value="1"/>
</dbReference>
<dbReference type="PANTHER" id="PTHR11550">
    <property type="entry name" value="CTP SYNTHASE"/>
    <property type="match status" value="1"/>
</dbReference>
<keyword evidence="7" id="KW-0067">ATP-binding</keyword>
<dbReference type="InterPro" id="IPR017456">
    <property type="entry name" value="CTP_synthase_N"/>
</dbReference>
<dbReference type="FunFam" id="3.40.50.880:FF:000002">
    <property type="entry name" value="CTP synthase"/>
    <property type="match status" value="1"/>
</dbReference>
<reference evidence="16" key="1">
    <citation type="submission" date="2017-09" db="EMBL/GenBank/DDBJ databases">
        <title>The Reconstruction of 2,631 Draft Metagenome-Assembled Genomes from the Global Oceans.</title>
        <authorList>
            <person name="Tully B.J."/>
            <person name="Graham E.D."/>
            <person name="Heidelberg J.F."/>
        </authorList>
    </citation>
    <scope>NUCLEOTIDE SEQUENCE [LARGE SCALE GENOMIC DNA]</scope>
</reference>
<evidence type="ECO:0000256" key="5">
    <source>
        <dbReference type="ARBA" id="ARBA00022723"/>
    </source>
</evidence>
<dbReference type="SUPFAM" id="SSF52317">
    <property type="entry name" value="Class I glutamine amidotransferase-like"/>
    <property type="match status" value="1"/>
</dbReference>
<evidence type="ECO:0000256" key="8">
    <source>
        <dbReference type="ARBA" id="ARBA00022842"/>
    </source>
</evidence>
<dbReference type="PROSITE" id="PS51273">
    <property type="entry name" value="GATASE_TYPE_1"/>
    <property type="match status" value="1"/>
</dbReference>
<organism evidence="15 16">
    <name type="scientific">Candidatus Iainarchaeum sp</name>
    <dbReference type="NCBI Taxonomy" id="3101447"/>
    <lineage>
        <taxon>Archaea</taxon>
        <taxon>Candidatus Iainarchaeota</taxon>
        <taxon>Candidatus Iainarchaeia</taxon>
        <taxon>Candidatus Iainarchaeales</taxon>
        <taxon>Candidatus Iainarchaeaceae</taxon>
        <taxon>Candidatus Iainarchaeum</taxon>
    </lineage>
</organism>
<dbReference type="FunFam" id="3.40.50.300:FF:000009">
    <property type="entry name" value="CTP synthase"/>
    <property type="match status" value="1"/>
</dbReference>
<evidence type="ECO:0000256" key="2">
    <source>
        <dbReference type="ARBA" id="ARBA00007533"/>
    </source>
</evidence>
<evidence type="ECO:0000256" key="4">
    <source>
        <dbReference type="ARBA" id="ARBA00022598"/>
    </source>
</evidence>
<gene>
    <name evidence="15" type="primary">pyrG</name>
    <name evidence="15" type="ORF">CL944_02860</name>
</gene>
<evidence type="ECO:0000256" key="1">
    <source>
        <dbReference type="ARBA" id="ARBA00005171"/>
    </source>
</evidence>
<evidence type="ECO:0000313" key="15">
    <source>
        <dbReference type="EMBL" id="MAG18388.1"/>
    </source>
</evidence>
<feature type="domain" description="Glutamine amidotransferase" evidence="13">
    <location>
        <begin position="327"/>
        <end position="552"/>
    </location>
</feature>
<evidence type="ECO:0000256" key="10">
    <source>
        <dbReference type="ARBA" id="ARBA00022975"/>
    </source>
</evidence>
<keyword evidence="4 15" id="KW-0436">Ligase</keyword>